<keyword evidence="1" id="KW-0472">Membrane</keyword>
<organism evidence="2 3">
    <name type="scientific">Portunus trituberculatus</name>
    <name type="common">Swimming crab</name>
    <name type="synonym">Neptunus trituberculatus</name>
    <dbReference type="NCBI Taxonomy" id="210409"/>
    <lineage>
        <taxon>Eukaryota</taxon>
        <taxon>Metazoa</taxon>
        <taxon>Ecdysozoa</taxon>
        <taxon>Arthropoda</taxon>
        <taxon>Crustacea</taxon>
        <taxon>Multicrustacea</taxon>
        <taxon>Malacostraca</taxon>
        <taxon>Eumalacostraca</taxon>
        <taxon>Eucarida</taxon>
        <taxon>Decapoda</taxon>
        <taxon>Pleocyemata</taxon>
        <taxon>Brachyura</taxon>
        <taxon>Eubrachyura</taxon>
        <taxon>Portunoidea</taxon>
        <taxon>Portunidae</taxon>
        <taxon>Portuninae</taxon>
        <taxon>Portunus</taxon>
    </lineage>
</organism>
<sequence>MLFSFLHLPNFLHLSLKFPSYSSTIFLHLSLRFLHLSSQYFLSSPFSSSFSSFPSFSSFIFSIFFIFLHYFLHIFLFSSSLIFLLGGGGAGLRGRYHPGAHTGAGPLPVQPPAEVPEWRGGAGVAGLPRSGLPVRFPGQTCVGTVRGVGGGHLSHGKCRCVVRNYTDLRVFLNTALLHPPYYFEMVYLSLHEVFSRCFYGSRGRSARFLYY</sequence>
<reference evidence="2 3" key="1">
    <citation type="submission" date="2019-05" db="EMBL/GenBank/DDBJ databases">
        <title>Another draft genome of Portunus trituberculatus and its Hox gene families provides insights of decapod evolution.</title>
        <authorList>
            <person name="Jeong J.-H."/>
            <person name="Song I."/>
            <person name="Kim S."/>
            <person name="Choi T."/>
            <person name="Kim D."/>
            <person name="Ryu S."/>
            <person name="Kim W."/>
        </authorList>
    </citation>
    <scope>NUCLEOTIDE SEQUENCE [LARGE SCALE GENOMIC DNA]</scope>
    <source>
        <tissue evidence="2">Muscle</tissue>
    </source>
</reference>
<dbReference type="EMBL" id="VSRR010088773">
    <property type="protein sequence ID" value="MPC91729.1"/>
    <property type="molecule type" value="Genomic_DNA"/>
</dbReference>
<keyword evidence="1" id="KW-0812">Transmembrane</keyword>
<evidence type="ECO:0000256" key="1">
    <source>
        <dbReference type="SAM" id="Phobius"/>
    </source>
</evidence>
<comment type="caution">
    <text evidence="2">The sequence shown here is derived from an EMBL/GenBank/DDBJ whole genome shotgun (WGS) entry which is preliminary data.</text>
</comment>
<evidence type="ECO:0000313" key="2">
    <source>
        <dbReference type="EMBL" id="MPC91729.1"/>
    </source>
</evidence>
<accession>A0A5B7JA81</accession>
<keyword evidence="1" id="KW-1133">Transmembrane helix</keyword>
<evidence type="ECO:0000313" key="3">
    <source>
        <dbReference type="Proteomes" id="UP000324222"/>
    </source>
</evidence>
<dbReference type="Proteomes" id="UP000324222">
    <property type="component" value="Unassembled WGS sequence"/>
</dbReference>
<dbReference type="AlphaFoldDB" id="A0A5B7JA81"/>
<protein>
    <submittedName>
        <fullName evidence="2">Uncharacterized protein</fullName>
    </submittedName>
</protein>
<proteinExistence type="predicted"/>
<gene>
    <name evidence="2" type="ORF">E2C01_086785</name>
</gene>
<keyword evidence="3" id="KW-1185">Reference proteome</keyword>
<feature type="transmembrane region" description="Helical" evidence="1">
    <location>
        <begin position="62"/>
        <end position="85"/>
    </location>
</feature>
<name>A0A5B7JA81_PORTR</name>